<name>A0A133VIF6_9EURY</name>
<keyword evidence="5" id="KW-1185">Reference proteome</keyword>
<comment type="similarity">
    <text evidence="1">Belongs to the HypD family.</text>
</comment>
<dbReference type="AlphaFoldDB" id="A0A133VIF6"/>
<dbReference type="Pfam" id="PF01924">
    <property type="entry name" value="HypD"/>
    <property type="match status" value="1"/>
</dbReference>
<dbReference type="InterPro" id="IPR042244">
    <property type="entry name" value="HypD_2_sf"/>
</dbReference>
<dbReference type="GO" id="GO:0005506">
    <property type="term" value="F:iron ion binding"/>
    <property type="evidence" value="ECO:0007669"/>
    <property type="project" value="TreeGrafter"/>
</dbReference>
<proteinExistence type="inferred from homology"/>
<dbReference type="InterPro" id="IPR002780">
    <property type="entry name" value="Hyd_form_HypD"/>
</dbReference>
<evidence type="ECO:0000256" key="3">
    <source>
        <dbReference type="ARBA" id="ARBA00023004"/>
    </source>
</evidence>
<dbReference type="GO" id="GO:0051604">
    <property type="term" value="P:protein maturation"/>
    <property type="evidence" value="ECO:0007669"/>
    <property type="project" value="TreeGrafter"/>
</dbReference>
<dbReference type="PIRSF" id="PIRSF005622">
    <property type="entry name" value="Hydrgn_mat_hypD"/>
    <property type="match status" value="1"/>
</dbReference>
<dbReference type="Proteomes" id="UP000070404">
    <property type="component" value="Unassembled WGS sequence"/>
</dbReference>
<keyword evidence="3" id="KW-0408">Iron</keyword>
<gene>
    <name evidence="4" type="ORF">AKJ52_02435</name>
</gene>
<evidence type="ECO:0000313" key="4">
    <source>
        <dbReference type="EMBL" id="KXB06216.1"/>
    </source>
</evidence>
<accession>A0A133VIF6</accession>
<keyword evidence="2" id="KW-0479">Metal-binding</keyword>
<dbReference type="EMBL" id="LHYF01000046">
    <property type="protein sequence ID" value="KXB06216.1"/>
    <property type="molecule type" value="Genomic_DNA"/>
</dbReference>
<dbReference type="GO" id="GO:0070025">
    <property type="term" value="F:carbon monoxide binding"/>
    <property type="evidence" value="ECO:0007669"/>
    <property type="project" value="TreeGrafter"/>
</dbReference>
<evidence type="ECO:0000256" key="1">
    <source>
        <dbReference type="ARBA" id="ARBA00007888"/>
    </source>
</evidence>
<dbReference type="PATRIC" id="fig|1698281.3.peg.474"/>
<dbReference type="PANTHER" id="PTHR30149:SF0">
    <property type="entry name" value="HYDROGENASE MATURATION FACTOR HYPD"/>
    <property type="match status" value="1"/>
</dbReference>
<dbReference type="Gene3D" id="3.40.50.11750">
    <property type="entry name" value="HypD, alpha/beta domain 1"/>
    <property type="match status" value="2"/>
</dbReference>
<evidence type="ECO:0000256" key="2">
    <source>
        <dbReference type="ARBA" id="ARBA00022723"/>
    </source>
</evidence>
<dbReference type="PANTHER" id="PTHR30149">
    <property type="entry name" value="HYDROGENASE PROTEIN ASSEMBLY PROTEIN HYPD"/>
    <property type="match status" value="1"/>
</dbReference>
<dbReference type="NCBIfam" id="TIGR00075">
    <property type="entry name" value="hypD"/>
    <property type="match status" value="1"/>
</dbReference>
<protein>
    <submittedName>
        <fullName evidence="4">Hydrogenase assembly protein HupF</fullName>
    </submittedName>
</protein>
<reference evidence="4 5" key="1">
    <citation type="journal article" date="2016" name="Sci. Rep.">
        <title>Metabolic traits of an uncultured archaeal lineage -MSBL1- from brine pools of the Red Sea.</title>
        <authorList>
            <person name="Mwirichia R."/>
            <person name="Alam I."/>
            <person name="Rashid M."/>
            <person name="Vinu M."/>
            <person name="Ba-Alawi W."/>
            <person name="Anthony Kamau A."/>
            <person name="Kamanda Ngugi D."/>
            <person name="Goker M."/>
            <person name="Klenk H.P."/>
            <person name="Bajic V."/>
            <person name="Stingl U."/>
        </authorList>
    </citation>
    <scope>NUCLEOTIDE SEQUENCE [LARGE SCALE GENOMIC DNA]</scope>
    <source>
        <strain evidence="4">SCGC-AAA382C18</strain>
    </source>
</reference>
<dbReference type="GO" id="GO:0051539">
    <property type="term" value="F:4 iron, 4 sulfur cluster binding"/>
    <property type="evidence" value="ECO:0007669"/>
    <property type="project" value="TreeGrafter"/>
</dbReference>
<evidence type="ECO:0000313" key="5">
    <source>
        <dbReference type="Proteomes" id="UP000070404"/>
    </source>
</evidence>
<dbReference type="InterPro" id="IPR042243">
    <property type="entry name" value="HypD_1"/>
</dbReference>
<comment type="caution">
    <text evidence="4">The sequence shown here is derived from an EMBL/GenBank/DDBJ whole genome shotgun (WGS) entry which is preliminary data.</text>
</comment>
<sequence>MSKKIEEVAKTLDREIKLMNVCGTHEMNIVKHGLRDLIPEHIKLIAGPGCPVCVTPAREINESIKLAHDGKIVTTFGDMYRVPGTSSSLLEAKTEGADVEVVYGISDSVEMAKDKPDREVVHAAVGFETTAPTTAAEIYRNPPENFSILSSHRIMPPIMEFLLSSEKTEIDGYICPGHVSTIIGSKPYEFLTEKFGVHQVIAGFEPLDILLSVLMLLQQIDEERKEVENEYERFVKPEGNQKAKQMIDKIFQPVDDIWRGFPTIPLSKLELKKKYEKYDARKKYKIEIEEEKEFAEGCRCGEVLRGLIVPPDCPLFLNKCKPDSPTGPCMVSAEGACNVWAKHGESTRL</sequence>
<organism evidence="4 5">
    <name type="scientific">candidate division MSBL1 archaeon SCGC-AAA382C18</name>
    <dbReference type="NCBI Taxonomy" id="1698281"/>
    <lineage>
        <taxon>Archaea</taxon>
        <taxon>Methanobacteriati</taxon>
        <taxon>Methanobacteriota</taxon>
        <taxon>candidate division MSBL1</taxon>
    </lineage>
</organism>
<dbReference type="Gene3D" id="6.10.20.100">
    <property type="match status" value="1"/>
</dbReference>